<dbReference type="InterPro" id="IPR011022">
    <property type="entry name" value="Arrestin_C-like"/>
</dbReference>
<sequence>MGNSQGSTIRGGLHISTDKSSYVGGEFVSGNIFLQIDDPIPNSQVILGFKGKEYTHWSTNKGSGKHRHLRFYEGKHCISNFKYQIYALDASQSVQSYTIPFSFKLPDNLPGSFSITASSGTSAFIRYEMRAKLIPVSGKAFFKNKREIEIKQVAESINQNIECEKTAQISTWCCVSKGALSIKARFAKDFYTPDEIATAIVDVNNSLSKLKVKKIRTVLTRKVRLTGKESALTSLIDLNLTSYTHYHLLSDNIVESFTECLIPEGVDGSSETDPLLQERALNISLDLSKSRDKIVGHFTTKGKIVECSYSLAVEAEMDGTCMCCGDSTFVSTPVMIYPAEYAPAPLPSPPENWNPELVGHVNLAWDAKYEVQPVTPTQW</sequence>
<dbReference type="Pfam" id="PF02752">
    <property type="entry name" value="Arrestin_C"/>
    <property type="match status" value="1"/>
</dbReference>
<keyword evidence="3" id="KW-1185">Reference proteome</keyword>
<dbReference type="GO" id="GO:0005737">
    <property type="term" value="C:cytoplasm"/>
    <property type="evidence" value="ECO:0007669"/>
    <property type="project" value="TreeGrafter"/>
</dbReference>
<dbReference type="EMBL" id="CAJZBQ010000020">
    <property type="protein sequence ID" value="CAG9317999.1"/>
    <property type="molecule type" value="Genomic_DNA"/>
</dbReference>
<proteinExistence type="predicted"/>
<reference evidence="2" key="1">
    <citation type="submission" date="2021-09" db="EMBL/GenBank/DDBJ databases">
        <authorList>
            <consortium name="AG Swart"/>
            <person name="Singh M."/>
            <person name="Singh A."/>
            <person name="Seah K."/>
            <person name="Emmerich C."/>
        </authorList>
    </citation>
    <scope>NUCLEOTIDE SEQUENCE</scope>
    <source>
        <strain evidence="2">ATCC30299</strain>
    </source>
</reference>
<evidence type="ECO:0000313" key="2">
    <source>
        <dbReference type="EMBL" id="CAG9317999.1"/>
    </source>
</evidence>
<dbReference type="InterPro" id="IPR050357">
    <property type="entry name" value="Arrestin_domain-protein"/>
</dbReference>
<protein>
    <recommendedName>
        <fullName evidence="1">Arrestin C-terminal-like domain-containing protein</fullName>
    </recommendedName>
</protein>
<dbReference type="Gene3D" id="2.60.40.640">
    <property type="match status" value="2"/>
</dbReference>
<dbReference type="Pfam" id="PF00339">
    <property type="entry name" value="Arrestin_N"/>
    <property type="match status" value="1"/>
</dbReference>
<dbReference type="PANTHER" id="PTHR11188:SF17">
    <property type="entry name" value="FI21816P1"/>
    <property type="match status" value="1"/>
</dbReference>
<organism evidence="2 3">
    <name type="scientific">Blepharisma stoltei</name>
    <dbReference type="NCBI Taxonomy" id="1481888"/>
    <lineage>
        <taxon>Eukaryota</taxon>
        <taxon>Sar</taxon>
        <taxon>Alveolata</taxon>
        <taxon>Ciliophora</taxon>
        <taxon>Postciliodesmatophora</taxon>
        <taxon>Heterotrichea</taxon>
        <taxon>Heterotrichida</taxon>
        <taxon>Blepharismidae</taxon>
        <taxon>Blepharisma</taxon>
    </lineage>
</organism>
<dbReference type="GO" id="GO:0015031">
    <property type="term" value="P:protein transport"/>
    <property type="evidence" value="ECO:0007669"/>
    <property type="project" value="TreeGrafter"/>
</dbReference>
<dbReference type="InterPro" id="IPR014756">
    <property type="entry name" value="Ig_E-set"/>
</dbReference>
<dbReference type="AlphaFoldDB" id="A0AAU9IY73"/>
<evidence type="ECO:0000259" key="1">
    <source>
        <dbReference type="SMART" id="SM01017"/>
    </source>
</evidence>
<dbReference type="InterPro" id="IPR014752">
    <property type="entry name" value="Arrestin-like_C"/>
</dbReference>
<dbReference type="SMART" id="SM01017">
    <property type="entry name" value="Arrestin_C"/>
    <property type="match status" value="1"/>
</dbReference>
<name>A0AAU9IY73_9CILI</name>
<accession>A0AAU9IY73</accession>
<gene>
    <name evidence="2" type="ORF">BSTOLATCC_MIC20483</name>
</gene>
<evidence type="ECO:0000313" key="3">
    <source>
        <dbReference type="Proteomes" id="UP001162131"/>
    </source>
</evidence>
<dbReference type="SUPFAM" id="SSF81296">
    <property type="entry name" value="E set domains"/>
    <property type="match status" value="2"/>
</dbReference>
<comment type="caution">
    <text evidence="2">The sequence shown here is derived from an EMBL/GenBank/DDBJ whole genome shotgun (WGS) entry which is preliminary data.</text>
</comment>
<dbReference type="Proteomes" id="UP001162131">
    <property type="component" value="Unassembled WGS sequence"/>
</dbReference>
<feature type="domain" description="Arrestin C-terminal-like" evidence="1">
    <location>
        <begin position="176"/>
        <end position="341"/>
    </location>
</feature>
<dbReference type="InterPro" id="IPR011021">
    <property type="entry name" value="Arrestin-like_N"/>
</dbReference>
<dbReference type="PANTHER" id="PTHR11188">
    <property type="entry name" value="ARRESTIN DOMAIN CONTAINING PROTEIN"/>
    <property type="match status" value="1"/>
</dbReference>